<sequence length="322" mass="36956">MHVVLLGQNSNFNVFTESIPMISSTNLTYIFGEWIGMMHSEKYLLLGIKWSLLALIVVPIWIFCYVYLSVFVVLIYDKIPVMKEHFSNGCVLTLAYLWDIFGRIWHGYELHGIENLPEGSGLIIYYHGAIPLDYIFFIARLYLVQKRLCHSVVDRFAKKFPGYQILFEKLSMITGTKEACLSVLKCNLLGVSPGGTREALFSDENYKMIWAKRIGFAQLAIDAKVPIIPMFTQNNREGYRTLGKIEMYENLRIPVVPIYGGFPVKWTTYIGEPIPHDPNITAEELAKKAKLALQALIDKHQTRPGSIGRALLERFHHYRKND</sequence>
<dbReference type="CDD" id="cd07987">
    <property type="entry name" value="LPLAT_MGAT-like"/>
    <property type="match status" value="1"/>
</dbReference>
<feature type="transmembrane region" description="Helical" evidence="1">
    <location>
        <begin position="86"/>
        <end position="104"/>
    </location>
</feature>
<evidence type="ECO:0000313" key="4">
    <source>
        <dbReference type="Proteomes" id="UP000694545"/>
    </source>
</evidence>
<organism evidence="3 4">
    <name type="scientific">Varanus komodoensis</name>
    <name type="common">Komodo dragon</name>
    <dbReference type="NCBI Taxonomy" id="61221"/>
    <lineage>
        <taxon>Eukaryota</taxon>
        <taxon>Metazoa</taxon>
        <taxon>Chordata</taxon>
        <taxon>Craniata</taxon>
        <taxon>Vertebrata</taxon>
        <taxon>Euteleostomi</taxon>
        <taxon>Lepidosauria</taxon>
        <taxon>Squamata</taxon>
        <taxon>Bifurcata</taxon>
        <taxon>Unidentata</taxon>
        <taxon>Episquamata</taxon>
        <taxon>Toxicofera</taxon>
        <taxon>Anguimorpha</taxon>
        <taxon>Paleoanguimorpha</taxon>
        <taxon>Varanoidea</taxon>
        <taxon>Varanidae</taxon>
        <taxon>Varanus</taxon>
    </lineage>
</organism>
<dbReference type="PANTHER" id="PTHR22753">
    <property type="entry name" value="TRANSMEMBRANE PROTEIN 68"/>
    <property type="match status" value="1"/>
</dbReference>
<dbReference type="GO" id="GO:0016020">
    <property type="term" value="C:membrane"/>
    <property type="evidence" value="ECO:0007669"/>
    <property type="project" value="TreeGrafter"/>
</dbReference>
<keyword evidence="1" id="KW-1133">Transmembrane helix</keyword>
<protein>
    <recommendedName>
        <fullName evidence="2">Phospholipid/glycerol acyltransferase domain-containing protein</fullName>
    </recommendedName>
</protein>
<dbReference type="Proteomes" id="UP000694545">
    <property type="component" value="Unplaced"/>
</dbReference>
<dbReference type="OMA" id="PVKWRTH"/>
<accession>A0A8D2IX55</accession>
<keyword evidence="1" id="KW-0812">Transmembrane</keyword>
<evidence type="ECO:0000259" key="2">
    <source>
        <dbReference type="Pfam" id="PF01553"/>
    </source>
</evidence>
<feature type="domain" description="Phospholipid/glycerol acyltransferase" evidence="2">
    <location>
        <begin position="109"/>
        <end position="230"/>
    </location>
</feature>
<evidence type="ECO:0000256" key="1">
    <source>
        <dbReference type="SAM" id="Phobius"/>
    </source>
</evidence>
<dbReference type="Pfam" id="PF01553">
    <property type="entry name" value="Acyltransferase"/>
    <property type="match status" value="1"/>
</dbReference>
<keyword evidence="4" id="KW-1185">Reference proteome</keyword>
<dbReference type="AlphaFoldDB" id="A0A8D2IX55"/>
<dbReference type="PANTHER" id="PTHR22753:SF22">
    <property type="entry name" value="PHOSPHOLIPID_GLYCEROL ACYLTRANSFERASE DOMAIN-CONTAINING PROTEIN"/>
    <property type="match status" value="1"/>
</dbReference>
<dbReference type="Ensembl" id="ENSVKKT00000000715.1">
    <property type="protein sequence ID" value="ENSVKKP00000000687.1"/>
    <property type="gene ID" value="ENSVKKG00000000558.1"/>
</dbReference>
<evidence type="ECO:0000313" key="3">
    <source>
        <dbReference type="Ensembl" id="ENSVKKP00000000687.1"/>
    </source>
</evidence>
<reference evidence="3" key="2">
    <citation type="submission" date="2025-09" db="UniProtKB">
        <authorList>
            <consortium name="Ensembl"/>
        </authorList>
    </citation>
    <scope>IDENTIFICATION</scope>
</reference>
<reference evidence="3" key="1">
    <citation type="submission" date="2025-08" db="UniProtKB">
        <authorList>
            <consortium name="Ensembl"/>
        </authorList>
    </citation>
    <scope>IDENTIFICATION</scope>
</reference>
<name>A0A8D2IX55_VARKO</name>
<feature type="transmembrane region" description="Helical" evidence="1">
    <location>
        <begin position="50"/>
        <end position="74"/>
    </location>
</feature>
<dbReference type="InterPro" id="IPR002123">
    <property type="entry name" value="Plipid/glycerol_acylTrfase"/>
</dbReference>
<feature type="transmembrane region" description="Helical" evidence="1">
    <location>
        <begin position="124"/>
        <end position="143"/>
    </location>
</feature>
<dbReference type="GO" id="GO:0016746">
    <property type="term" value="F:acyltransferase activity"/>
    <property type="evidence" value="ECO:0007669"/>
    <property type="project" value="InterPro"/>
</dbReference>
<proteinExistence type="predicted"/>
<keyword evidence="1" id="KW-0472">Membrane</keyword>